<feature type="domain" description="ABC transmembrane type-1" evidence="8">
    <location>
        <begin position="127"/>
        <end position="336"/>
    </location>
</feature>
<keyword evidence="2 7" id="KW-0813">Transport</keyword>
<accession>L0ES42</accession>
<evidence type="ECO:0000259" key="8">
    <source>
        <dbReference type="PROSITE" id="PS50928"/>
    </source>
</evidence>
<organism evidence="9 10">
    <name type="scientific">Liberibacter crescens (strain BT-1)</name>
    <dbReference type="NCBI Taxonomy" id="1215343"/>
    <lineage>
        <taxon>Bacteria</taxon>
        <taxon>Pseudomonadati</taxon>
        <taxon>Pseudomonadota</taxon>
        <taxon>Alphaproteobacteria</taxon>
        <taxon>Hyphomicrobiales</taxon>
        <taxon>Rhizobiaceae</taxon>
        <taxon>Liberibacter</taxon>
    </lineage>
</organism>
<keyword evidence="6 7" id="KW-0472">Membrane</keyword>
<feature type="transmembrane region" description="Helical" evidence="7">
    <location>
        <begin position="210"/>
        <end position="229"/>
    </location>
</feature>
<keyword evidence="3" id="KW-1003">Cell membrane</keyword>
<dbReference type="CDD" id="cd06261">
    <property type="entry name" value="TM_PBP2"/>
    <property type="match status" value="1"/>
</dbReference>
<dbReference type="HOGENOM" id="CLU_036879_1_2_5"/>
<sequence>MPLLSKNWRVIKNVLIYATRRIIIAIPTLLIISFIIFLILALAPGDPTSNLPLTVPSDVREQIRDSFGLNQPLIFRYIKWLHQFFINEPLSILNNITGFKFFELQNNIRLRSWMTSSPVADLIIERLPQTLWVIGLSYFITVVIALPLGVLSAYWQYSWFDHFTNFVSIIGFSIPTFVTGEVVILIFSTYLGWFPSIYDTTHKVTDYQSFIVQLQQITLPVFVLTFYNLSKIVPYMRSSVLQNLNQDYVRTARAKGLKERIVLFKHVFRNSLIPVVTIITLGIPYIFSGAIILEQIFAVNGLGQLLIIAIQSGDIPLVQTLTFVFAILVVFFNLVADLVYAFLDPRISYG</sequence>
<protein>
    <submittedName>
        <fullName evidence="9">Peptide/nickel/opine uptake family ABC transporter, permease protein</fullName>
    </submittedName>
</protein>
<dbReference type="Gene3D" id="1.10.3720.10">
    <property type="entry name" value="MetI-like"/>
    <property type="match status" value="1"/>
</dbReference>
<reference evidence="9 10" key="1">
    <citation type="journal article" date="2012" name="Stand. Genomic Sci.">
        <title>Complete genome sequence of Liberibacter crescens BT-1.</title>
        <authorList>
            <person name="Leonard M.T."/>
            <person name="Fagen J.R."/>
            <person name="Davis-Richardson A.G."/>
            <person name="Davis M.J."/>
            <person name="Triplett E.W."/>
        </authorList>
    </citation>
    <scope>NUCLEOTIDE SEQUENCE [LARGE SCALE GENOMIC DNA]</scope>
    <source>
        <strain evidence="9 10">BT-1</strain>
    </source>
</reference>
<name>L0ES42_LIBCB</name>
<dbReference type="GO" id="GO:0055085">
    <property type="term" value="P:transmembrane transport"/>
    <property type="evidence" value="ECO:0007669"/>
    <property type="project" value="InterPro"/>
</dbReference>
<dbReference type="SUPFAM" id="SSF161098">
    <property type="entry name" value="MetI-like"/>
    <property type="match status" value="1"/>
</dbReference>
<evidence type="ECO:0000313" key="10">
    <source>
        <dbReference type="Proteomes" id="UP000010799"/>
    </source>
</evidence>
<dbReference type="PANTHER" id="PTHR43163:SF6">
    <property type="entry name" value="DIPEPTIDE TRANSPORT SYSTEM PERMEASE PROTEIN DPPB-RELATED"/>
    <property type="match status" value="1"/>
</dbReference>
<dbReference type="Pfam" id="PF00528">
    <property type="entry name" value="BPD_transp_1"/>
    <property type="match status" value="1"/>
</dbReference>
<comment type="subcellular location">
    <subcellularLocation>
        <location evidence="1 7">Cell membrane</location>
        <topology evidence="1 7">Multi-pass membrane protein</topology>
    </subcellularLocation>
</comment>
<dbReference type="AlphaFoldDB" id="L0ES42"/>
<evidence type="ECO:0000256" key="7">
    <source>
        <dbReference type="RuleBase" id="RU363032"/>
    </source>
</evidence>
<dbReference type="eggNOG" id="COG0601">
    <property type="taxonomic scope" value="Bacteria"/>
</dbReference>
<feature type="transmembrane region" description="Helical" evidence="7">
    <location>
        <begin position="131"/>
        <end position="154"/>
    </location>
</feature>
<evidence type="ECO:0000256" key="5">
    <source>
        <dbReference type="ARBA" id="ARBA00022989"/>
    </source>
</evidence>
<evidence type="ECO:0000313" key="9">
    <source>
        <dbReference type="EMBL" id="AGA64319.1"/>
    </source>
</evidence>
<evidence type="ECO:0000256" key="4">
    <source>
        <dbReference type="ARBA" id="ARBA00022692"/>
    </source>
</evidence>
<feature type="transmembrane region" description="Helical" evidence="7">
    <location>
        <begin position="267"/>
        <end position="286"/>
    </location>
</feature>
<gene>
    <name evidence="9" type="ordered locus">B488_03260</name>
</gene>
<dbReference type="InterPro" id="IPR035906">
    <property type="entry name" value="MetI-like_sf"/>
</dbReference>
<dbReference type="PATRIC" id="fig|1215343.11.peg.336"/>
<dbReference type="InterPro" id="IPR045621">
    <property type="entry name" value="BPD_transp_1_N"/>
</dbReference>
<proteinExistence type="inferred from homology"/>
<evidence type="ECO:0000256" key="6">
    <source>
        <dbReference type="ARBA" id="ARBA00023136"/>
    </source>
</evidence>
<dbReference type="KEGG" id="lcc:B488_03260"/>
<dbReference type="Pfam" id="PF19300">
    <property type="entry name" value="BPD_transp_1_N"/>
    <property type="match status" value="1"/>
</dbReference>
<dbReference type="GO" id="GO:0005886">
    <property type="term" value="C:plasma membrane"/>
    <property type="evidence" value="ECO:0007669"/>
    <property type="project" value="UniProtKB-SubCell"/>
</dbReference>
<dbReference type="InterPro" id="IPR000515">
    <property type="entry name" value="MetI-like"/>
</dbReference>
<keyword evidence="4 7" id="KW-0812">Transmembrane</keyword>
<dbReference type="PANTHER" id="PTHR43163">
    <property type="entry name" value="DIPEPTIDE TRANSPORT SYSTEM PERMEASE PROTEIN DPPB-RELATED"/>
    <property type="match status" value="1"/>
</dbReference>
<feature type="transmembrane region" description="Helical" evidence="7">
    <location>
        <begin position="166"/>
        <end position="190"/>
    </location>
</feature>
<dbReference type="STRING" id="1215343.B488_03260"/>
<evidence type="ECO:0000256" key="2">
    <source>
        <dbReference type="ARBA" id="ARBA00022448"/>
    </source>
</evidence>
<evidence type="ECO:0000256" key="3">
    <source>
        <dbReference type="ARBA" id="ARBA00022475"/>
    </source>
</evidence>
<keyword evidence="5 7" id="KW-1133">Transmembrane helix</keyword>
<dbReference type="PROSITE" id="PS50928">
    <property type="entry name" value="ABC_TM1"/>
    <property type="match status" value="1"/>
</dbReference>
<feature type="transmembrane region" description="Helical" evidence="7">
    <location>
        <begin position="322"/>
        <end position="343"/>
    </location>
</feature>
<evidence type="ECO:0000256" key="1">
    <source>
        <dbReference type="ARBA" id="ARBA00004651"/>
    </source>
</evidence>
<keyword evidence="10" id="KW-1185">Reference proteome</keyword>
<dbReference type="Proteomes" id="UP000010799">
    <property type="component" value="Chromosome"/>
</dbReference>
<feature type="transmembrane region" description="Helical" evidence="7">
    <location>
        <begin position="21"/>
        <end position="43"/>
    </location>
</feature>
<dbReference type="EMBL" id="CP003789">
    <property type="protein sequence ID" value="AGA64319.1"/>
    <property type="molecule type" value="Genomic_DNA"/>
</dbReference>
<comment type="similarity">
    <text evidence="7">Belongs to the binding-protein-dependent transport system permease family.</text>
</comment>